<name>A0AA97F5L8_9SPHN</name>
<dbReference type="EMBL" id="CP136594">
    <property type="protein sequence ID" value="WOE73763.1"/>
    <property type="molecule type" value="Genomic_DNA"/>
</dbReference>
<evidence type="ECO:0000313" key="9">
    <source>
        <dbReference type="EMBL" id="WOE73763.1"/>
    </source>
</evidence>
<evidence type="ECO:0000256" key="6">
    <source>
        <dbReference type="ARBA" id="ARBA00023136"/>
    </source>
</evidence>
<feature type="transmembrane region" description="Helical" evidence="8">
    <location>
        <begin position="12"/>
        <end position="31"/>
    </location>
</feature>
<dbReference type="KEGG" id="acoa:RB602_07750"/>
<comment type="similarity">
    <text evidence="2 7">Belongs to the ExbD/TolR family.</text>
</comment>
<evidence type="ECO:0000256" key="3">
    <source>
        <dbReference type="ARBA" id="ARBA00022475"/>
    </source>
</evidence>
<sequence>MNLRRRRRDITLLNVTPLIDVVFILLVFFMLTTNFARFRLIGIDTPQDLEVTQDPTAAIVIRVKEDGKLEYDGDPMSREEMAEEVAVLTEADPGRTFLVRPMPDVTMQEAIDIYQLTRDSGAFAVTFSPPEDEAAQ</sequence>
<evidence type="ECO:0000256" key="4">
    <source>
        <dbReference type="ARBA" id="ARBA00022692"/>
    </source>
</evidence>
<keyword evidence="5 8" id="KW-1133">Transmembrane helix</keyword>
<keyword evidence="10" id="KW-1185">Reference proteome</keyword>
<keyword evidence="6 8" id="KW-0472">Membrane</keyword>
<keyword evidence="3" id="KW-1003">Cell membrane</keyword>
<dbReference type="AlphaFoldDB" id="A0AA97F5L8"/>
<dbReference type="GO" id="GO:0015031">
    <property type="term" value="P:protein transport"/>
    <property type="evidence" value="ECO:0007669"/>
    <property type="project" value="UniProtKB-KW"/>
</dbReference>
<evidence type="ECO:0000256" key="1">
    <source>
        <dbReference type="ARBA" id="ARBA00004162"/>
    </source>
</evidence>
<gene>
    <name evidence="9" type="ORF">RB602_07750</name>
</gene>
<protein>
    <submittedName>
        <fullName evidence="9">Biopolymer transporter ExbD</fullName>
    </submittedName>
</protein>
<evidence type="ECO:0000256" key="5">
    <source>
        <dbReference type="ARBA" id="ARBA00022989"/>
    </source>
</evidence>
<proteinExistence type="inferred from homology"/>
<dbReference type="PANTHER" id="PTHR30558">
    <property type="entry name" value="EXBD MEMBRANE COMPONENT OF PMF-DRIVEN MACROMOLECULE IMPORT SYSTEM"/>
    <property type="match status" value="1"/>
</dbReference>
<dbReference type="InterPro" id="IPR003400">
    <property type="entry name" value="ExbD"/>
</dbReference>
<dbReference type="RefSeq" id="WP_317079988.1">
    <property type="nucleotide sequence ID" value="NZ_CP136594.1"/>
</dbReference>
<keyword evidence="4 7" id="KW-0812">Transmembrane</keyword>
<keyword evidence="7" id="KW-0813">Transport</keyword>
<reference evidence="9 10" key="1">
    <citation type="submission" date="2023-10" db="EMBL/GenBank/DDBJ databases">
        <title>Complete genome sequence of a Sphingomonadaceae bacterium.</title>
        <authorList>
            <person name="Yan C."/>
        </authorList>
    </citation>
    <scope>NUCLEOTIDE SEQUENCE [LARGE SCALE GENOMIC DNA]</scope>
    <source>
        <strain evidence="9 10">SCSIO 66989</strain>
    </source>
</reference>
<dbReference type="Proteomes" id="UP001302429">
    <property type="component" value="Chromosome"/>
</dbReference>
<accession>A0AA97F5L8</accession>
<organism evidence="9 10">
    <name type="scientific">Alterisphingorhabdus coralli</name>
    <dbReference type="NCBI Taxonomy" id="3071408"/>
    <lineage>
        <taxon>Bacteria</taxon>
        <taxon>Pseudomonadati</taxon>
        <taxon>Pseudomonadota</taxon>
        <taxon>Alphaproteobacteria</taxon>
        <taxon>Sphingomonadales</taxon>
        <taxon>Sphingomonadaceae</taxon>
        <taxon>Alterisphingorhabdus (ex Yan et al. 2024)</taxon>
    </lineage>
</organism>
<dbReference type="Gene3D" id="3.30.420.270">
    <property type="match status" value="1"/>
</dbReference>
<evidence type="ECO:0000256" key="2">
    <source>
        <dbReference type="ARBA" id="ARBA00005811"/>
    </source>
</evidence>
<dbReference type="Pfam" id="PF02472">
    <property type="entry name" value="ExbD"/>
    <property type="match status" value="1"/>
</dbReference>
<dbReference type="GO" id="GO:0005886">
    <property type="term" value="C:plasma membrane"/>
    <property type="evidence" value="ECO:0007669"/>
    <property type="project" value="UniProtKB-SubCell"/>
</dbReference>
<dbReference type="GO" id="GO:0022857">
    <property type="term" value="F:transmembrane transporter activity"/>
    <property type="evidence" value="ECO:0007669"/>
    <property type="project" value="InterPro"/>
</dbReference>
<evidence type="ECO:0000313" key="10">
    <source>
        <dbReference type="Proteomes" id="UP001302429"/>
    </source>
</evidence>
<keyword evidence="7" id="KW-0653">Protein transport</keyword>
<dbReference type="PANTHER" id="PTHR30558:SF3">
    <property type="entry name" value="BIOPOLYMER TRANSPORT PROTEIN EXBD-RELATED"/>
    <property type="match status" value="1"/>
</dbReference>
<comment type="subcellular location">
    <subcellularLocation>
        <location evidence="1">Cell membrane</location>
        <topology evidence="1">Single-pass membrane protein</topology>
    </subcellularLocation>
    <subcellularLocation>
        <location evidence="7">Cell membrane</location>
        <topology evidence="7">Single-pass type II membrane protein</topology>
    </subcellularLocation>
</comment>
<evidence type="ECO:0000256" key="7">
    <source>
        <dbReference type="RuleBase" id="RU003879"/>
    </source>
</evidence>
<evidence type="ECO:0000256" key="8">
    <source>
        <dbReference type="SAM" id="Phobius"/>
    </source>
</evidence>